<organism evidence="2 3">
    <name type="scientific">Lactuca saligna</name>
    <name type="common">Willowleaf lettuce</name>
    <dbReference type="NCBI Taxonomy" id="75948"/>
    <lineage>
        <taxon>Eukaryota</taxon>
        <taxon>Viridiplantae</taxon>
        <taxon>Streptophyta</taxon>
        <taxon>Embryophyta</taxon>
        <taxon>Tracheophyta</taxon>
        <taxon>Spermatophyta</taxon>
        <taxon>Magnoliopsida</taxon>
        <taxon>eudicotyledons</taxon>
        <taxon>Gunneridae</taxon>
        <taxon>Pentapetalae</taxon>
        <taxon>asterids</taxon>
        <taxon>campanulids</taxon>
        <taxon>Asterales</taxon>
        <taxon>Asteraceae</taxon>
        <taxon>Cichorioideae</taxon>
        <taxon>Cichorieae</taxon>
        <taxon>Lactucinae</taxon>
        <taxon>Lactuca</taxon>
    </lineage>
</organism>
<dbReference type="Pfam" id="PF23310">
    <property type="entry name" value="TPR_27"/>
    <property type="match status" value="2"/>
</dbReference>
<reference evidence="2" key="1">
    <citation type="submission" date="2023-04" db="EMBL/GenBank/DDBJ databases">
        <authorList>
            <person name="Vijverberg K."/>
            <person name="Xiong W."/>
            <person name="Schranz E."/>
        </authorList>
    </citation>
    <scope>NUCLEOTIDE SEQUENCE</scope>
</reference>
<dbReference type="PROSITE" id="PS50181">
    <property type="entry name" value="FBOX"/>
    <property type="match status" value="1"/>
</dbReference>
<feature type="domain" description="F-box" evidence="1">
    <location>
        <begin position="7"/>
        <end position="56"/>
    </location>
</feature>
<dbReference type="InterPro" id="IPR001810">
    <property type="entry name" value="F-box_dom"/>
</dbReference>
<protein>
    <recommendedName>
        <fullName evidence="1">F-box domain-containing protein</fullName>
    </recommendedName>
</protein>
<dbReference type="PANTHER" id="PTHR33784:SF49">
    <property type="entry name" value="F-BOX PROTEIN"/>
    <property type="match status" value="1"/>
</dbReference>
<accession>A0AA35ZI71</accession>
<name>A0AA35ZI71_LACSI</name>
<dbReference type="PANTHER" id="PTHR33784">
    <property type="entry name" value="OS05G0482100 PROTEIN"/>
    <property type="match status" value="1"/>
</dbReference>
<dbReference type="AlphaFoldDB" id="A0AA35ZI71"/>
<evidence type="ECO:0000313" key="2">
    <source>
        <dbReference type="EMBL" id="CAI9293090.1"/>
    </source>
</evidence>
<evidence type="ECO:0000259" key="1">
    <source>
        <dbReference type="PROSITE" id="PS50181"/>
    </source>
</evidence>
<keyword evidence="3" id="KW-1185">Reference proteome</keyword>
<sequence length="282" mass="32336">MQSRNQSRSLTDMPLEVMDKIIVDLGKISAVEALRMKSVCRFFNEVGRTDDIYKHMEVDGLRFRGWSDQKHTVVNKCIEMRNPNILFRNGLMKLFFLEVDHEGKTMLEEASALVHLNSTFVMGMMVMAKGRHRKQEVLDMLNNACRKAKAKLTLRATYSKDECFYYGNSDLGLTLLRQAAHEDHLEAIYLLGIIYISRGLHQCDEGLQLLDAYFGLAIPDEGEYTGVVDGAKELLRDIDVVHRLTTTNITFQCEDSRHSVKGAFAIGHEEDEDRQIYFMVCR</sequence>
<dbReference type="InterPro" id="IPR040338">
    <property type="entry name" value="At1g67623-like"/>
</dbReference>
<dbReference type="InterPro" id="IPR057136">
    <property type="entry name" value="At2g35280_TPR_dom"/>
</dbReference>
<dbReference type="Proteomes" id="UP001177003">
    <property type="component" value="Chromosome 7"/>
</dbReference>
<proteinExistence type="predicted"/>
<gene>
    <name evidence="2" type="ORF">LSALG_LOCUS32122</name>
</gene>
<dbReference type="EMBL" id="OX465083">
    <property type="protein sequence ID" value="CAI9293090.1"/>
    <property type="molecule type" value="Genomic_DNA"/>
</dbReference>
<evidence type="ECO:0000313" key="3">
    <source>
        <dbReference type="Proteomes" id="UP001177003"/>
    </source>
</evidence>